<evidence type="ECO:0000256" key="1">
    <source>
        <dbReference type="SAM" id="MobiDB-lite"/>
    </source>
</evidence>
<feature type="region of interest" description="Disordered" evidence="1">
    <location>
        <begin position="246"/>
        <end position="273"/>
    </location>
</feature>
<dbReference type="SUPFAM" id="SSF48317">
    <property type="entry name" value="Acid phosphatase/Vanadium-dependent haloperoxidase"/>
    <property type="match status" value="1"/>
</dbReference>
<keyword evidence="2" id="KW-1133">Transmembrane helix</keyword>
<evidence type="ECO:0000313" key="5">
    <source>
        <dbReference type="Proteomes" id="UP001165080"/>
    </source>
</evidence>
<keyword evidence="2" id="KW-0812">Transmembrane</keyword>
<dbReference type="EMBL" id="BRXU01000004">
    <property type="protein sequence ID" value="GLC51691.1"/>
    <property type="molecule type" value="Genomic_DNA"/>
</dbReference>
<feature type="domain" description="Phosphatidic acid phosphatase type 2/haloperoxidase" evidence="3">
    <location>
        <begin position="194"/>
        <end position="330"/>
    </location>
</feature>
<dbReference type="AlphaFoldDB" id="A0A9W6F113"/>
<accession>A0A9W6F113</accession>
<keyword evidence="2" id="KW-0472">Membrane</keyword>
<gene>
    <name evidence="4" type="primary">PLEST004996</name>
    <name evidence="4" type="ORF">PLESTB_000529600</name>
</gene>
<feature type="compositionally biased region" description="Gly residues" evidence="1">
    <location>
        <begin position="246"/>
        <end position="256"/>
    </location>
</feature>
<dbReference type="InterPro" id="IPR036938">
    <property type="entry name" value="PAP2/HPO_sf"/>
</dbReference>
<dbReference type="InterPro" id="IPR000326">
    <property type="entry name" value="PAP2/HPO"/>
</dbReference>
<sequence>MRLKYQRTQCRAGSLRAPQRVFSLRRPRLRLHASQPSSSSPSTASLISVRDDPLDLPATELVSVAEPTTIDPTMPKAPSVAFSSPVSHPSFFIIGLTVYSMVAMDVFYPDGLHLLQPVDQAIHQAVLENIDPALRRQLFGNVVSNVWSLASSVGWIFATATALSRRNPLAWQSCALGWALWIFGVGPIEHDPALMEALKDGFGRARPSPVHRTASFPSGHTACAVLLVGALLFVLLPVVYGSKPGKGGGGSGGVSRGDGEEGEAAVVGSGGGAGGKGSHPIFDAIYSVQFSWGLWAASALTTIVGRVGVDAHWLSDTLAGAALSVALVSGLASATERLAGGAAGGGDGGKNALRGD</sequence>
<proteinExistence type="predicted"/>
<dbReference type="Proteomes" id="UP001165080">
    <property type="component" value="Unassembled WGS sequence"/>
</dbReference>
<protein>
    <recommendedName>
        <fullName evidence="3">Phosphatidic acid phosphatase type 2/haloperoxidase domain-containing protein</fullName>
    </recommendedName>
</protein>
<name>A0A9W6F113_9CHLO</name>
<reference evidence="4 5" key="1">
    <citation type="journal article" date="2023" name="Commun. Biol.">
        <title>Reorganization of the ancestral sex-determining regions during the evolution of trioecy in Pleodorina starrii.</title>
        <authorList>
            <person name="Takahashi K."/>
            <person name="Suzuki S."/>
            <person name="Kawai-Toyooka H."/>
            <person name="Yamamoto K."/>
            <person name="Hamaji T."/>
            <person name="Ootsuki R."/>
            <person name="Yamaguchi H."/>
            <person name="Kawachi M."/>
            <person name="Higashiyama T."/>
            <person name="Nozaki H."/>
        </authorList>
    </citation>
    <scope>NUCLEOTIDE SEQUENCE [LARGE SCALE GENOMIC DNA]</scope>
    <source>
        <strain evidence="4 5">NIES-4479</strain>
    </source>
</reference>
<evidence type="ECO:0000256" key="2">
    <source>
        <dbReference type="SAM" id="Phobius"/>
    </source>
</evidence>
<evidence type="ECO:0000313" key="4">
    <source>
        <dbReference type="EMBL" id="GLC51691.1"/>
    </source>
</evidence>
<dbReference type="Gene3D" id="1.20.144.10">
    <property type="entry name" value="Phosphatidic acid phosphatase type 2/haloperoxidase"/>
    <property type="match status" value="1"/>
</dbReference>
<dbReference type="Pfam" id="PF01569">
    <property type="entry name" value="PAP2"/>
    <property type="match status" value="1"/>
</dbReference>
<organism evidence="4 5">
    <name type="scientific">Pleodorina starrii</name>
    <dbReference type="NCBI Taxonomy" id="330485"/>
    <lineage>
        <taxon>Eukaryota</taxon>
        <taxon>Viridiplantae</taxon>
        <taxon>Chlorophyta</taxon>
        <taxon>core chlorophytes</taxon>
        <taxon>Chlorophyceae</taxon>
        <taxon>CS clade</taxon>
        <taxon>Chlamydomonadales</taxon>
        <taxon>Volvocaceae</taxon>
        <taxon>Pleodorina</taxon>
    </lineage>
</organism>
<evidence type="ECO:0000259" key="3">
    <source>
        <dbReference type="Pfam" id="PF01569"/>
    </source>
</evidence>
<feature type="transmembrane region" description="Helical" evidence="2">
    <location>
        <begin position="219"/>
        <end position="240"/>
    </location>
</feature>
<dbReference type="GO" id="GO:0042392">
    <property type="term" value="F:sphingosine-1-phosphate phosphatase activity"/>
    <property type="evidence" value="ECO:0007669"/>
    <property type="project" value="TreeGrafter"/>
</dbReference>
<keyword evidence="5" id="KW-1185">Reference proteome</keyword>
<dbReference type="PANTHER" id="PTHR14969">
    <property type="entry name" value="SPHINGOSINE-1-PHOSPHATE PHOSPHOHYDROLASE"/>
    <property type="match status" value="1"/>
</dbReference>
<dbReference type="PANTHER" id="PTHR14969:SF13">
    <property type="entry name" value="AT30094P"/>
    <property type="match status" value="1"/>
</dbReference>
<feature type="transmembrane region" description="Helical" evidence="2">
    <location>
        <begin position="169"/>
        <end position="188"/>
    </location>
</feature>
<comment type="caution">
    <text evidence="4">The sequence shown here is derived from an EMBL/GenBank/DDBJ whole genome shotgun (WGS) entry which is preliminary data.</text>
</comment>